<protein>
    <submittedName>
        <fullName evidence="1">Uncharacterized protein</fullName>
    </submittedName>
</protein>
<gene>
    <name evidence="1" type="ORF">PR048_025586</name>
</gene>
<accession>A0ABQ9GRP1</accession>
<reference evidence="1 2" key="1">
    <citation type="submission" date="2023-02" db="EMBL/GenBank/DDBJ databases">
        <title>LHISI_Scaffold_Assembly.</title>
        <authorList>
            <person name="Stuart O.P."/>
            <person name="Cleave R."/>
            <person name="Magrath M.J.L."/>
            <person name="Mikheyev A.S."/>
        </authorList>
    </citation>
    <scope>NUCLEOTIDE SEQUENCE [LARGE SCALE GENOMIC DNA]</scope>
    <source>
        <strain evidence="1">Daus_M_001</strain>
        <tissue evidence="1">Leg muscle</tissue>
    </source>
</reference>
<organism evidence="1 2">
    <name type="scientific">Dryococelus australis</name>
    <dbReference type="NCBI Taxonomy" id="614101"/>
    <lineage>
        <taxon>Eukaryota</taxon>
        <taxon>Metazoa</taxon>
        <taxon>Ecdysozoa</taxon>
        <taxon>Arthropoda</taxon>
        <taxon>Hexapoda</taxon>
        <taxon>Insecta</taxon>
        <taxon>Pterygota</taxon>
        <taxon>Neoptera</taxon>
        <taxon>Polyneoptera</taxon>
        <taxon>Phasmatodea</taxon>
        <taxon>Verophasmatodea</taxon>
        <taxon>Anareolatae</taxon>
        <taxon>Phasmatidae</taxon>
        <taxon>Eurycanthinae</taxon>
        <taxon>Dryococelus</taxon>
    </lineage>
</organism>
<proteinExistence type="predicted"/>
<comment type="caution">
    <text evidence="1">The sequence shown here is derived from an EMBL/GenBank/DDBJ whole genome shotgun (WGS) entry which is preliminary data.</text>
</comment>
<dbReference type="Proteomes" id="UP001159363">
    <property type="component" value="Chromosome 9"/>
</dbReference>
<sequence length="153" mass="16735">MLIELLVEKTARRIEASTATGNTDGSIVRCGLNKVTSHSSVVVTGEDVDLLVLLTALAPPDRNEAWKRNHQGQVSQGVTQHVRYSTKATDDIYEPTSTPDAVAQAGEHMFLTMYHTPPSERDLNNHRYNSFAKSSTKVKANLALLSSTKGEVK</sequence>
<evidence type="ECO:0000313" key="1">
    <source>
        <dbReference type="EMBL" id="KAJ8874720.1"/>
    </source>
</evidence>
<name>A0ABQ9GRP1_9NEOP</name>
<keyword evidence="2" id="KW-1185">Reference proteome</keyword>
<evidence type="ECO:0000313" key="2">
    <source>
        <dbReference type="Proteomes" id="UP001159363"/>
    </source>
</evidence>
<dbReference type="EMBL" id="JARBHB010000010">
    <property type="protein sequence ID" value="KAJ8874720.1"/>
    <property type="molecule type" value="Genomic_DNA"/>
</dbReference>